<comment type="caution">
    <text evidence="1">The sequence shown here is derived from an EMBL/GenBank/DDBJ whole genome shotgun (WGS) entry which is preliminary data.</text>
</comment>
<name>A0A0F9A6Q1_9ZZZZ</name>
<organism evidence="1">
    <name type="scientific">marine sediment metagenome</name>
    <dbReference type="NCBI Taxonomy" id="412755"/>
    <lineage>
        <taxon>unclassified sequences</taxon>
        <taxon>metagenomes</taxon>
        <taxon>ecological metagenomes</taxon>
    </lineage>
</organism>
<dbReference type="EMBL" id="LAZR01044229">
    <property type="protein sequence ID" value="KKL05165.1"/>
    <property type="molecule type" value="Genomic_DNA"/>
</dbReference>
<protein>
    <submittedName>
        <fullName evidence="1">Uncharacterized protein</fullName>
    </submittedName>
</protein>
<dbReference type="AlphaFoldDB" id="A0A0F9A6Q1"/>
<evidence type="ECO:0000313" key="1">
    <source>
        <dbReference type="EMBL" id="KKL05165.1"/>
    </source>
</evidence>
<reference evidence="1" key="1">
    <citation type="journal article" date="2015" name="Nature">
        <title>Complex archaea that bridge the gap between prokaryotes and eukaryotes.</title>
        <authorList>
            <person name="Spang A."/>
            <person name="Saw J.H."/>
            <person name="Jorgensen S.L."/>
            <person name="Zaremba-Niedzwiedzka K."/>
            <person name="Martijn J."/>
            <person name="Lind A.E."/>
            <person name="van Eijk R."/>
            <person name="Schleper C."/>
            <person name="Guy L."/>
            <person name="Ettema T.J."/>
        </authorList>
    </citation>
    <scope>NUCLEOTIDE SEQUENCE</scope>
</reference>
<sequence>MTTRRFDFDPADVDTDGIADALPTGTDWSFAATALWLLDAAGDGLAHRIGVTTVGNEPAGNSPSLTLTGTDADGNAITDVLVLPNGTLVESVKYFKTVTSGSTGSDETVGTMDIGWVDEFVSETIFIDEQFQSNWQIAVTGTLSIDSDWLLKDIRVGTQLLDQNAEPWIDGAVTDLDAETADSSAAIAVPEGYVAMRFRMNTYSSGAEFQAYLSQRSPGPFSEFTRSRVIPGVD</sequence>
<proteinExistence type="predicted"/>
<accession>A0A0F9A6Q1</accession>
<gene>
    <name evidence="1" type="ORF">LCGC14_2608790</name>
</gene>